<organism evidence="3 4">
    <name type="scientific">Streptomyces mutabilis</name>
    <dbReference type="NCBI Taxonomy" id="67332"/>
    <lineage>
        <taxon>Bacteria</taxon>
        <taxon>Bacillati</taxon>
        <taxon>Actinomycetota</taxon>
        <taxon>Actinomycetes</taxon>
        <taxon>Kitasatosporales</taxon>
        <taxon>Streptomycetaceae</taxon>
        <taxon>Streptomyces</taxon>
    </lineage>
</organism>
<dbReference type="AlphaFoldDB" id="A0A086MYV5"/>
<sequence>MADEQDRWLDRETAEILLRGESLEAVDPAARERAERLVQALGALASPPVPTSGELPGEAAALAAFRKVRAERADEAAGAPAGRGRAGAVPPSDAGLIRIGPRGEGARRPRRGRPLRLGLAAALTVGMVGGVAVAAGTGVLPRPFDDAAPDPAATVSAAASPDRPLISPPPLDGVRGGSVPGGGPTTGVPDRDEPADGTAEGRDTDSEDQGTGGPGGGRQALAAACRDVRAGRELDDARRRALEEAAGSSSKIGKYCRNLLAGPGTAAQDRDTGRDAGGNGEAGEAAREREPRKDAGNKGDKGGKKEKSDRDDDGGKDGKGAKGGKGGGEGGGDGDGKGDDDGGHIVPPAGQHHRPHAPSAPAHRPGSA</sequence>
<proteinExistence type="predicted"/>
<feature type="compositionally biased region" description="Gly residues" evidence="1">
    <location>
        <begin position="321"/>
        <end position="333"/>
    </location>
</feature>
<evidence type="ECO:0008006" key="5">
    <source>
        <dbReference type="Google" id="ProtNLM"/>
    </source>
</evidence>
<protein>
    <recommendedName>
        <fullName evidence="5">Extensin</fullName>
    </recommendedName>
</protein>
<evidence type="ECO:0000313" key="3">
    <source>
        <dbReference type="EMBL" id="KFG74073.1"/>
    </source>
</evidence>
<feature type="compositionally biased region" description="Basic and acidic residues" evidence="1">
    <location>
        <begin position="334"/>
        <end position="343"/>
    </location>
</feature>
<dbReference type="STRING" id="1915400.FM21_25195"/>
<feature type="compositionally biased region" description="Basic and acidic residues" evidence="1">
    <location>
        <begin position="284"/>
        <end position="320"/>
    </location>
</feature>
<dbReference type="EMBL" id="JNFQ01000002">
    <property type="protein sequence ID" value="KFG74073.1"/>
    <property type="molecule type" value="Genomic_DNA"/>
</dbReference>
<comment type="caution">
    <text evidence="3">The sequence shown here is derived from an EMBL/GenBank/DDBJ whole genome shotgun (WGS) entry which is preliminary data.</text>
</comment>
<evidence type="ECO:0000313" key="4">
    <source>
        <dbReference type="Proteomes" id="UP000029095"/>
    </source>
</evidence>
<feature type="region of interest" description="Disordered" evidence="1">
    <location>
        <begin position="262"/>
        <end position="368"/>
    </location>
</feature>
<keyword evidence="2" id="KW-0472">Membrane</keyword>
<dbReference type="RefSeq" id="WP_043380742.1">
    <property type="nucleotide sequence ID" value="NZ_KN039947.1"/>
</dbReference>
<feature type="region of interest" description="Disordered" evidence="1">
    <location>
        <begin position="74"/>
        <end position="113"/>
    </location>
</feature>
<keyword evidence="2" id="KW-0812">Transmembrane</keyword>
<evidence type="ECO:0000256" key="1">
    <source>
        <dbReference type="SAM" id="MobiDB-lite"/>
    </source>
</evidence>
<dbReference type="HOGENOM" id="CLU_047403_0_0_11"/>
<gene>
    <name evidence="3" type="ORF">FM21_25195</name>
</gene>
<dbReference type="Proteomes" id="UP000029095">
    <property type="component" value="Unassembled WGS sequence"/>
</dbReference>
<feature type="compositionally biased region" description="Low complexity" evidence="1">
    <location>
        <begin position="357"/>
        <end position="368"/>
    </location>
</feature>
<feature type="compositionally biased region" description="Gly residues" evidence="1">
    <location>
        <begin position="174"/>
        <end position="185"/>
    </location>
</feature>
<feature type="transmembrane region" description="Helical" evidence="2">
    <location>
        <begin position="117"/>
        <end position="140"/>
    </location>
</feature>
<feature type="compositionally biased region" description="Low complexity" evidence="1">
    <location>
        <begin position="76"/>
        <end position="88"/>
    </location>
</feature>
<accession>A0A086MYV5</accession>
<name>A0A086MYV5_9ACTN</name>
<keyword evidence="4" id="KW-1185">Reference proteome</keyword>
<feature type="compositionally biased region" description="Low complexity" evidence="1">
    <location>
        <begin position="149"/>
        <end position="162"/>
    </location>
</feature>
<feature type="region of interest" description="Disordered" evidence="1">
    <location>
        <begin position="138"/>
        <end position="221"/>
    </location>
</feature>
<keyword evidence="2" id="KW-1133">Transmembrane helix</keyword>
<feature type="compositionally biased region" description="Basic and acidic residues" evidence="1">
    <location>
        <begin position="189"/>
        <end position="204"/>
    </location>
</feature>
<reference evidence="3 4" key="1">
    <citation type="submission" date="2014-05" db="EMBL/GenBank/DDBJ databases">
        <title>Complete genome sequence of the Streptomyces mutabilis TRM45540.</title>
        <authorList>
            <person name="Luo X."/>
            <person name="Zhang L."/>
        </authorList>
    </citation>
    <scope>NUCLEOTIDE SEQUENCE [LARGE SCALE GENOMIC DNA]</scope>
    <source>
        <strain evidence="3 4">TRM45540</strain>
    </source>
</reference>
<evidence type="ECO:0000256" key="2">
    <source>
        <dbReference type="SAM" id="Phobius"/>
    </source>
</evidence>